<name>A0A0A9YJR0_LYGHE</name>
<evidence type="ECO:0000256" key="1">
    <source>
        <dbReference type="SAM" id="MobiDB-lite"/>
    </source>
</evidence>
<evidence type="ECO:0000313" key="2">
    <source>
        <dbReference type="EMBL" id="JAG33307.1"/>
    </source>
</evidence>
<accession>A0A0A9YJR0</accession>
<organism evidence="2">
    <name type="scientific">Lygus hesperus</name>
    <name type="common">Western plant bug</name>
    <dbReference type="NCBI Taxonomy" id="30085"/>
    <lineage>
        <taxon>Eukaryota</taxon>
        <taxon>Metazoa</taxon>
        <taxon>Ecdysozoa</taxon>
        <taxon>Arthropoda</taxon>
        <taxon>Hexapoda</taxon>
        <taxon>Insecta</taxon>
        <taxon>Pterygota</taxon>
        <taxon>Neoptera</taxon>
        <taxon>Paraneoptera</taxon>
        <taxon>Hemiptera</taxon>
        <taxon>Heteroptera</taxon>
        <taxon>Panheteroptera</taxon>
        <taxon>Cimicomorpha</taxon>
        <taxon>Miridae</taxon>
        <taxon>Mirini</taxon>
        <taxon>Lygus</taxon>
    </lineage>
</organism>
<dbReference type="EMBL" id="GBHO01010297">
    <property type="protein sequence ID" value="JAG33307.1"/>
    <property type="molecule type" value="Transcribed_RNA"/>
</dbReference>
<gene>
    <name evidence="2" type="primary">dxs_13</name>
    <name evidence="2" type="ORF">CM83_22121</name>
</gene>
<protein>
    <submittedName>
        <fullName evidence="2">1-deoxy-D-xylulose-5-phosphate synthase</fullName>
    </submittedName>
</protein>
<feature type="region of interest" description="Disordered" evidence="1">
    <location>
        <begin position="1"/>
        <end position="42"/>
    </location>
</feature>
<feature type="compositionally biased region" description="Polar residues" evidence="1">
    <location>
        <begin position="14"/>
        <end position="42"/>
    </location>
</feature>
<feature type="non-terminal residue" evidence="2">
    <location>
        <position position="110"/>
    </location>
</feature>
<reference evidence="2" key="1">
    <citation type="journal article" date="2014" name="PLoS ONE">
        <title>Transcriptome-Based Identification of ABC Transporters in the Western Tarnished Plant Bug Lygus hesperus.</title>
        <authorList>
            <person name="Hull J.J."/>
            <person name="Chaney K."/>
            <person name="Geib S.M."/>
            <person name="Fabrick J.A."/>
            <person name="Brent C.S."/>
            <person name="Walsh D."/>
            <person name="Lavine L.C."/>
        </authorList>
    </citation>
    <scope>NUCLEOTIDE SEQUENCE</scope>
</reference>
<proteinExistence type="predicted"/>
<feature type="non-terminal residue" evidence="2">
    <location>
        <position position="1"/>
    </location>
</feature>
<dbReference type="AlphaFoldDB" id="A0A0A9YJR0"/>
<sequence length="110" mass="12385">YSGQRILDEETGGDSDSPSSILQPKNSTNALEQNNKIQSHNTLKMRLYSEHRTLNKDNTEQPDRTLIVDMHKDCTSKTLPEQLVVVKIVGEPERERNNLPTASSFSTSKT</sequence>
<reference evidence="2" key="2">
    <citation type="submission" date="2014-07" db="EMBL/GenBank/DDBJ databases">
        <authorList>
            <person name="Hull J."/>
        </authorList>
    </citation>
    <scope>NUCLEOTIDE SEQUENCE</scope>
</reference>